<dbReference type="EMBL" id="JAUKUD010000002">
    <property type="protein sequence ID" value="KAK0751852.1"/>
    <property type="molecule type" value="Genomic_DNA"/>
</dbReference>
<dbReference type="Proteomes" id="UP001172155">
    <property type="component" value="Unassembled WGS sequence"/>
</dbReference>
<organism evidence="1 2">
    <name type="scientific">Schizothecium vesticola</name>
    <dbReference type="NCBI Taxonomy" id="314040"/>
    <lineage>
        <taxon>Eukaryota</taxon>
        <taxon>Fungi</taxon>
        <taxon>Dikarya</taxon>
        <taxon>Ascomycota</taxon>
        <taxon>Pezizomycotina</taxon>
        <taxon>Sordariomycetes</taxon>
        <taxon>Sordariomycetidae</taxon>
        <taxon>Sordariales</taxon>
        <taxon>Schizotheciaceae</taxon>
        <taxon>Schizothecium</taxon>
    </lineage>
</organism>
<evidence type="ECO:0000313" key="1">
    <source>
        <dbReference type="EMBL" id="KAK0751852.1"/>
    </source>
</evidence>
<proteinExistence type="predicted"/>
<sequence length="715" mass="80551">MPTLQAFYSPVAADSADVTPDTTSPSSEASSASVGDIECRGLAARRRTLRLAILKNDINTIDLIVGRETNLARLSVARRQPPEMNAGHGRLTCWYVATLALGLRAETWVFGHLIEYGLNDWTNIDEELIDNFVMDICDAEMTKHLEVFLDKGGAASLSPRQLGGMLMEVIAASATQVEGRIPGLSLVKKLLDKSPGDHKTAADPNFPCVFLLPDSELWMGNMEGNPWNHRSAICDWSREISCFLFPLHDVDGEHAVSISPLSVAVFYGQLDIFDLLRARGAHMDTNKSPLDDSSHITKINLQVPAHQPLYVALDKVGTQTRHFDRIKWLCHLSKILNAGTDLNARALVRFGSGEKAFQMYVTPALLILTRLARTGHTRPPWHPRQRHRDVQLHEALLTTLLCRLSEDDVAPAPRATLLPSVELGGSTRVRSPFHLLMDGFRTPGTDTHSGSWEILLDKDEHPFNFSLFAACIKLGALARNGGEVLARYYIQPMSQDVDKYRDSWRLLMDMVMMNPRQHENLGYFVYQYVKTVFGEYRGHEHGHGILDTQDKDEVASTFPAQYELISFLSLQRAGIINYRPIQDTKSALHHVVTIWPFISMRGLERTLSMAKAAFIHWLITDLCADQHVLWQGVTPWEFVVQQTERAFADGRKDEMFDEKEEAEMRGYLARFRAKAFGETDWQWAEADAGKKQRRASFGDGEGGLRACCRYLKHKW</sequence>
<evidence type="ECO:0000313" key="2">
    <source>
        <dbReference type="Proteomes" id="UP001172155"/>
    </source>
</evidence>
<name>A0AA40F6F9_9PEZI</name>
<keyword evidence="2" id="KW-1185">Reference proteome</keyword>
<reference evidence="1" key="1">
    <citation type="submission" date="2023-06" db="EMBL/GenBank/DDBJ databases">
        <title>Genome-scale phylogeny and comparative genomics of the fungal order Sordariales.</title>
        <authorList>
            <consortium name="Lawrence Berkeley National Laboratory"/>
            <person name="Hensen N."/>
            <person name="Bonometti L."/>
            <person name="Westerberg I."/>
            <person name="Brannstrom I.O."/>
            <person name="Guillou S."/>
            <person name="Cros-Aarteil S."/>
            <person name="Calhoun S."/>
            <person name="Haridas S."/>
            <person name="Kuo A."/>
            <person name="Mondo S."/>
            <person name="Pangilinan J."/>
            <person name="Riley R."/>
            <person name="LaButti K."/>
            <person name="Andreopoulos B."/>
            <person name="Lipzen A."/>
            <person name="Chen C."/>
            <person name="Yanf M."/>
            <person name="Daum C."/>
            <person name="Ng V."/>
            <person name="Clum A."/>
            <person name="Steindorff A."/>
            <person name="Ohm R."/>
            <person name="Martin F."/>
            <person name="Silar P."/>
            <person name="Natvig D."/>
            <person name="Lalanne C."/>
            <person name="Gautier V."/>
            <person name="Ament-velasquez S.L."/>
            <person name="Kruys A."/>
            <person name="Hutchinson M.I."/>
            <person name="Powell A.J."/>
            <person name="Barry K."/>
            <person name="Miller A.N."/>
            <person name="Grigoriev I.V."/>
            <person name="Debuchy R."/>
            <person name="Gladieux P."/>
            <person name="Thoren M.H."/>
            <person name="Johannesson H."/>
        </authorList>
    </citation>
    <scope>NUCLEOTIDE SEQUENCE</scope>
    <source>
        <strain evidence="1">SMH3187-1</strain>
    </source>
</reference>
<gene>
    <name evidence="1" type="ORF">B0T18DRAFT_426429</name>
</gene>
<dbReference type="AlphaFoldDB" id="A0AA40F6F9"/>
<protein>
    <submittedName>
        <fullName evidence="1">Uncharacterized protein</fullName>
    </submittedName>
</protein>
<comment type="caution">
    <text evidence="1">The sequence shown here is derived from an EMBL/GenBank/DDBJ whole genome shotgun (WGS) entry which is preliminary data.</text>
</comment>
<accession>A0AA40F6F9</accession>